<accession>Q9P1P1</accession>
<reference evidence="1" key="1">
    <citation type="submission" date="1998-12" db="EMBL/GenBank/DDBJ databases">
        <title>Functional prediction of the coding sequences of 32 new genes deduced by analysis of cDNA clones from human fetal liver.</title>
        <authorList>
            <person name="Zhang C."/>
            <person name="Yu Y."/>
            <person name="Zhang S."/>
            <person name="Ouyang S."/>
            <person name="Luo L."/>
            <person name="Wei H."/>
            <person name="Zhou G."/>
            <person name="Zhou W."/>
            <person name="Bi J."/>
            <person name="Zhang Y."/>
            <person name="Liu M."/>
            <person name="He F."/>
        </authorList>
    </citation>
    <scope>NUCLEOTIDE SEQUENCE</scope>
    <source>
        <tissue evidence="1">Liver</tissue>
    </source>
</reference>
<evidence type="ECO:0000313" key="1">
    <source>
        <dbReference type="EMBL" id="AAF29580.1"/>
    </source>
</evidence>
<sequence length="105" mass="11303">MAPTFLCVKAQVLPAVHKALHTLPCPFPALPSSLSPPRSLFWSHTGHPPCSSNTQVQSCLGALARAVPSSQENPLLPNIHTACSLSSFKSLLKCHQCLNFTMRSL</sequence>
<protein>
    <submittedName>
        <fullName evidence="1">PRO0398</fullName>
    </submittedName>
</protein>
<organism evidence="1">
    <name type="scientific">Homo sapiens</name>
    <name type="common">Human</name>
    <dbReference type="NCBI Taxonomy" id="9606"/>
    <lineage>
        <taxon>Eukaryota</taxon>
        <taxon>Metazoa</taxon>
        <taxon>Chordata</taxon>
        <taxon>Craniata</taxon>
        <taxon>Vertebrata</taxon>
        <taxon>Euteleostomi</taxon>
        <taxon>Mammalia</taxon>
        <taxon>Eutheria</taxon>
        <taxon>Euarchontoglires</taxon>
        <taxon>Primates</taxon>
        <taxon>Haplorrhini</taxon>
        <taxon>Catarrhini</taxon>
        <taxon>Hominidae</taxon>
        <taxon>Homo</taxon>
    </lineage>
</organism>
<name>Q9P1P1_HUMAN</name>
<dbReference type="EMBL" id="AF113674">
    <property type="protein sequence ID" value="AAF29580.1"/>
    <property type="molecule type" value="mRNA"/>
</dbReference>
<proteinExistence type="evidence at transcript level"/>
<dbReference type="AlphaFoldDB" id="Q9P1P1"/>